<organism evidence="1">
    <name type="scientific">uncultured Cytophagales bacterium</name>
    <dbReference type="NCBI Taxonomy" id="158755"/>
    <lineage>
        <taxon>Bacteria</taxon>
        <taxon>Pseudomonadati</taxon>
        <taxon>Bacteroidota</taxon>
        <taxon>Sphingobacteriia</taxon>
        <taxon>Sphingobacteriales</taxon>
        <taxon>environmental samples</taxon>
    </lineage>
</organism>
<sequence length="112" mass="12875">MKLIIKKQIGRRAFHFEVEGGNLHDVLMEKNKLSFPDKVAACALCGSENLDLLARLGKNEKGKEVYKYVYIKCIECNAELTFGQRQDDSNVFFLRKENGQYAWKAIERKSDA</sequence>
<accession>A0A6J4JHF7</accession>
<name>A0A6J4JHF7_9SPHI</name>
<evidence type="ECO:0000313" key="1">
    <source>
        <dbReference type="EMBL" id="CAA9280208.1"/>
    </source>
</evidence>
<protein>
    <submittedName>
        <fullName evidence="1">Uncharacterized protein</fullName>
    </submittedName>
</protein>
<dbReference type="EMBL" id="CADCTQ010000309">
    <property type="protein sequence ID" value="CAA9280208.1"/>
    <property type="molecule type" value="Genomic_DNA"/>
</dbReference>
<reference evidence="1" key="1">
    <citation type="submission" date="2020-02" db="EMBL/GenBank/DDBJ databases">
        <authorList>
            <person name="Meier V. D."/>
        </authorList>
    </citation>
    <scope>NUCLEOTIDE SEQUENCE</scope>
    <source>
        <strain evidence="1">AVDCRST_MAG56</strain>
    </source>
</reference>
<gene>
    <name evidence="1" type="ORF">AVDCRST_MAG56-3671</name>
</gene>
<dbReference type="AlphaFoldDB" id="A0A6J4JHF7"/>
<proteinExistence type="predicted"/>